<evidence type="ECO:0000259" key="2">
    <source>
        <dbReference type="Pfam" id="PF07727"/>
    </source>
</evidence>
<gene>
    <name evidence="4" type="ORF">JRQ81_012108</name>
</gene>
<organism evidence="4 5">
    <name type="scientific">Phrynocephalus forsythii</name>
    <dbReference type="NCBI Taxonomy" id="171643"/>
    <lineage>
        <taxon>Eukaryota</taxon>
        <taxon>Metazoa</taxon>
        <taxon>Chordata</taxon>
        <taxon>Craniata</taxon>
        <taxon>Vertebrata</taxon>
        <taxon>Euteleostomi</taxon>
        <taxon>Lepidosauria</taxon>
        <taxon>Squamata</taxon>
        <taxon>Bifurcata</taxon>
        <taxon>Unidentata</taxon>
        <taxon>Episquamata</taxon>
        <taxon>Toxicofera</taxon>
        <taxon>Iguania</taxon>
        <taxon>Acrodonta</taxon>
        <taxon>Agamidae</taxon>
        <taxon>Agaminae</taxon>
        <taxon>Phrynocephalus</taxon>
    </lineage>
</organism>
<feature type="region of interest" description="Disordered" evidence="1">
    <location>
        <begin position="32"/>
        <end position="54"/>
    </location>
</feature>
<dbReference type="InterPro" id="IPR013103">
    <property type="entry name" value="RVT_2"/>
</dbReference>
<dbReference type="AlphaFoldDB" id="A0A9Q0X5T6"/>
<proteinExistence type="predicted"/>
<accession>A0A9Q0X5T6</accession>
<dbReference type="Pfam" id="PF22936">
    <property type="entry name" value="Pol_BBD"/>
    <property type="match status" value="1"/>
</dbReference>
<dbReference type="OrthoDB" id="413361at2759"/>
<name>A0A9Q0X5T6_9SAUR</name>
<feature type="domain" description="Retrovirus-related Pol polyprotein from transposon TNT 1-94-like beta-barrel" evidence="3">
    <location>
        <begin position="77"/>
        <end position="155"/>
    </location>
</feature>
<feature type="compositionally biased region" description="Basic residues" evidence="1">
    <location>
        <begin position="39"/>
        <end position="52"/>
    </location>
</feature>
<dbReference type="EMBL" id="JAPFRF010000024">
    <property type="protein sequence ID" value="KAJ7303175.1"/>
    <property type="molecule type" value="Genomic_DNA"/>
</dbReference>
<evidence type="ECO:0000256" key="1">
    <source>
        <dbReference type="SAM" id="MobiDB-lite"/>
    </source>
</evidence>
<dbReference type="Pfam" id="PF07727">
    <property type="entry name" value="RVT_2"/>
    <property type="match status" value="1"/>
</dbReference>
<feature type="domain" description="Reverse transcriptase Ty1/copia-type" evidence="2">
    <location>
        <begin position="212"/>
        <end position="310"/>
    </location>
</feature>
<keyword evidence="5" id="KW-1185">Reference proteome</keyword>
<dbReference type="Proteomes" id="UP001142489">
    <property type="component" value="Unassembled WGS sequence"/>
</dbReference>
<evidence type="ECO:0008006" key="6">
    <source>
        <dbReference type="Google" id="ProtNLM"/>
    </source>
</evidence>
<protein>
    <recommendedName>
        <fullName evidence="6">Reverse transcriptase Ty1/copia-type domain-containing protein</fullName>
    </recommendedName>
</protein>
<comment type="caution">
    <text evidence="4">The sequence shown here is derived from an EMBL/GenBank/DDBJ whole genome shotgun (WGS) entry which is preliminary data.</text>
</comment>
<dbReference type="InterPro" id="IPR054722">
    <property type="entry name" value="PolX-like_BBD"/>
</dbReference>
<evidence type="ECO:0000313" key="5">
    <source>
        <dbReference type="Proteomes" id="UP001142489"/>
    </source>
</evidence>
<evidence type="ECO:0000259" key="3">
    <source>
        <dbReference type="Pfam" id="PF22936"/>
    </source>
</evidence>
<reference evidence="4" key="1">
    <citation type="journal article" date="2023" name="DNA Res.">
        <title>Chromosome-level genome assembly of Phrynocephalus forsythii using third-generation DNA sequencing and Hi-C analysis.</title>
        <authorList>
            <person name="Qi Y."/>
            <person name="Zhao W."/>
            <person name="Zhao Y."/>
            <person name="Niu C."/>
            <person name="Cao S."/>
            <person name="Zhang Y."/>
        </authorList>
    </citation>
    <scope>NUCLEOTIDE SEQUENCE</scope>
    <source>
        <tissue evidence="4">Muscle</tissue>
    </source>
</reference>
<sequence length="358" mass="40731">MASRSCFCCGSRFHLIGKGPEKPQEFQHYKAGFQSNQERRRRNKQWNFKQHRRSADKELSALTIQQESKRNQQNMKWIIDSGASHKFIPHTFQGYLKNCKTLVTARTVTIADNSKREMKQKGTIYVDCLQTNLSVFILPGMKNGLLSVSNLIKIGFKAEFKDNVCIISKKGKELVKVSCKEGLFVLDEEQLAAGRSLNTEVQAKCVNKAPHTDCAHLLHRRGPGDNQEFLLVYVDDLIYASKAQKQIQKFNEELVKHFKIKNIGEVKVFLGVQIDKTENGSFVLNWKGKILQMLEKCGISECAGVRTPMEMGFVKNNEFTDSDEFKCYVCQSAIGSLLHLSQWSRPVNLLSRETSNLA</sequence>
<evidence type="ECO:0000313" key="4">
    <source>
        <dbReference type="EMBL" id="KAJ7303175.1"/>
    </source>
</evidence>